<name>A0ABV3VSZ8_9BACI</name>
<accession>A0ABV3VSZ8</accession>
<dbReference type="EMBL" id="JBFRHK010000001">
    <property type="protein sequence ID" value="MEX3744029.1"/>
    <property type="molecule type" value="Genomic_DNA"/>
</dbReference>
<reference evidence="1 2" key="1">
    <citation type="submission" date="2024-07" db="EMBL/GenBank/DDBJ databases">
        <title>Characterization of a bacterium isolated from hydrolysated instant sea cucumber by whole-genome sequencing and metabolomics.</title>
        <authorList>
            <person name="Luo X."/>
            <person name="Zhang Z."/>
            <person name="Zheng Z."/>
            <person name="Zhang W."/>
            <person name="Ming T."/>
            <person name="Jiao L."/>
            <person name="Su X."/>
            <person name="Kong F."/>
            <person name="Xu J."/>
        </authorList>
    </citation>
    <scope>NUCLEOTIDE SEQUENCE [LARGE SCALE GENOMIC DNA]</scope>
    <source>
        <strain evidence="1 2">XL-2024</strain>
    </source>
</reference>
<dbReference type="RefSeq" id="WP_368635044.1">
    <property type="nucleotide sequence ID" value="NZ_JBFRHK010000001.1"/>
</dbReference>
<sequence>MCTGVALYDTSDSSPLAAFHIGKSFFATIGMPITGASYYEYLSDGDHDLFEVPIEELEERIINGKVTSYWIYSDLRSGLPWDAAFTYQTGEYGNFPHIGAHCDGNIEEVYGAITDWLNKVVEQFHVPYGIVYTAEKITAALHYAAGENCTSMFPFENGFAFQKEAPGMYGGLGRYTTSMLRMVYPYNVLNGEHLQIKVVHQTLLDWINDDKERGVLRLLGKDRWIWEVKDEQITAVNMALGEIGILVAWQPERSKKRIRKLP</sequence>
<organism evidence="1 2">
    <name type="scientific">Lysinibacillus xylanilyticus</name>
    <dbReference type="NCBI Taxonomy" id="582475"/>
    <lineage>
        <taxon>Bacteria</taxon>
        <taxon>Bacillati</taxon>
        <taxon>Bacillota</taxon>
        <taxon>Bacilli</taxon>
        <taxon>Bacillales</taxon>
        <taxon>Bacillaceae</taxon>
        <taxon>Lysinibacillus</taxon>
    </lineage>
</organism>
<proteinExistence type="predicted"/>
<evidence type="ECO:0000313" key="2">
    <source>
        <dbReference type="Proteomes" id="UP001558534"/>
    </source>
</evidence>
<comment type="caution">
    <text evidence="1">The sequence shown here is derived from an EMBL/GenBank/DDBJ whole genome shotgun (WGS) entry which is preliminary data.</text>
</comment>
<protein>
    <recommendedName>
        <fullName evidence="3">Choloylglycine hydrolase/NAAA C-terminal domain-containing protein</fullName>
    </recommendedName>
</protein>
<gene>
    <name evidence="1" type="ORF">AB1300_02650</name>
</gene>
<keyword evidence="2" id="KW-1185">Reference proteome</keyword>
<evidence type="ECO:0000313" key="1">
    <source>
        <dbReference type="EMBL" id="MEX3744029.1"/>
    </source>
</evidence>
<dbReference type="Proteomes" id="UP001558534">
    <property type="component" value="Unassembled WGS sequence"/>
</dbReference>
<evidence type="ECO:0008006" key="3">
    <source>
        <dbReference type="Google" id="ProtNLM"/>
    </source>
</evidence>